<accession>A0A1U7D1Q4</accession>
<name>A0A1U7D1Q4_9RHOB</name>
<evidence type="ECO:0000313" key="4">
    <source>
        <dbReference type="Proteomes" id="UP000186559"/>
    </source>
</evidence>
<organism evidence="3 4">
    <name type="scientific">Salipiger profundus</name>
    <dbReference type="NCBI Taxonomy" id="1229727"/>
    <lineage>
        <taxon>Bacteria</taxon>
        <taxon>Pseudomonadati</taxon>
        <taxon>Pseudomonadota</taxon>
        <taxon>Alphaproteobacteria</taxon>
        <taxon>Rhodobacterales</taxon>
        <taxon>Roseobacteraceae</taxon>
        <taxon>Salipiger</taxon>
    </lineage>
</organism>
<feature type="signal peptide" evidence="2">
    <location>
        <begin position="1"/>
        <end position="18"/>
    </location>
</feature>
<keyword evidence="1" id="KW-0812">Transmembrane</keyword>
<evidence type="ECO:0000256" key="2">
    <source>
        <dbReference type="SAM" id="SignalP"/>
    </source>
</evidence>
<sequence precursor="true">MIRGLLALLMLVALPARAEEVVMGLSHDRVSINTSFDGSEILIFGAIKRETTISQDPPLQVIVTLSGPVAPSTVWRKERRFGIWMNTDAVEIDEAPSFYAVATSAPWENVISDVEDLRHEVSIPRAIRSVGAPMNITDSQSFTDALIRLREKQGLYQRRFDSVELRESTLFDTSISMPANIVEGRYLVRVLLTRGGKVISQHVSEMEVGKVGIERWLFNLSRNQPLLYGLLSLVIAIAAGWGASAAFRALKSG</sequence>
<keyword evidence="1" id="KW-1133">Transmembrane helix</keyword>
<dbReference type="STRING" id="1229727.Ga0080559_TMP1210"/>
<evidence type="ECO:0000313" key="3">
    <source>
        <dbReference type="EMBL" id="APX22006.1"/>
    </source>
</evidence>
<feature type="transmembrane region" description="Helical" evidence="1">
    <location>
        <begin position="226"/>
        <end position="247"/>
    </location>
</feature>
<dbReference type="EMBL" id="CP014796">
    <property type="protein sequence ID" value="APX22006.1"/>
    <property type="molecule type" value="Genomic_DNA"/>
</dbReference>
<evidence type="ECO:0008006" key="5">
    <source>
        <dbReference type="Google" id="ProtNLM"/>
    </source>
</evidence>
<dbReference type="KEGG" id="tpro:Ga0080559_TMP1210"/>
<feature type="chain" id="PRO_5010554783" description="Transmembrane protein" evidence="2">
    <location>
        <begin position="19"/>
        <end position="253"/>
    </location>
</feature>
<keyword evidence="4" id="KW-1185">Reference proteome</keyword>
<dbReference type="Pfam" id="PF09608">
    <property type="entry name" value="Alph_Pro_TM"/>
    <property type="match status" value="1"/>
</dbReference>
<dbReference type="RefSeq" id="WP_076622504.1">
    <property type="nucleotide sequence ID" value="NZ_BMEW01000003.1"/>
</dbReference>
<protein>
    <recommendedName>
        <fullName evidence="5">Transmembrane protein</fullName>
    </recommendedName>
</protein>
<proteinExistence type="predicted"/>
<dbReference type="AlphaFoldDB" id="A0A1U7D1Q4"/>
<gene>
    <name evidence="3" type="ORF">Ga0080559_TMP1210</name>
</gene>
<reference evidence="3 4" key="1">
    <citation type="submission" date="2016-03" db="EMBL/GenBank/DDBJ databases">
        <title>Deep-sea bacteria in the southern Pacific.</title>
        <authorList>
            <person name="Tang K."/>
        </authorList>
    </citation>
    <scope>NUCLEOTIDE SEQUENCE [LARGE SCALE GENOMIC DNA]</scope>
    <source>
        <strain evidence="3 4">JLT2016</strain>
    </source>
</reference>
<dbReference type="Proteomes" id="UP000186559">
    <property type="component" value="Chromosome"/>
</dbReference>
<keyword evidence="1" id="KW-0472">Membrane</keyword>
<dbReference type="OrthoDB" id="9815212at2"/>
<keyword evidence="2" id="KW-0732">Signal</keyword>
<evidence type="ECO:0000256" key="1">
    <source>
        <dbReference type="SAM" id="Phobius"/>
    </source>
</evidence>
<dbReference type="InterPro" id="IPR019088">
    <property type="entry name" value="CHP02186-rel_TM"/>
</dbReference>